<name>K6P0T8_9FIRM</name>
<keyword evidence="3" id="KW-1185">Reference proteome</keyword>
<keyword evidence="1" id="KW-0472">Membrane</keyword>
<feature type="transmembrane region" description="Helical" evidence="1">
    <location>
        <begin position="48"/>
        <end position="68"/>
    </location>
</feature>
<keyword evidence="1" id="KW-1133">Transmembrane helix</keyword>
<protein>
    <submittedName>
        <fullName evidence="2">Spore cortex protein, YabQ family</fullName>
    </submittedName>
</protein>
<dbReference type="InterPro" id="IPR019074">
    <property type="entry name" value="YabQ"/>
</dbReference>
<proteinExistence type="predicted"/>
<feature type="transmembrane region" description="Helical" evidence="1">
    <location>
        <begin position="6"/>
        <end position="27"/>
    </location>
</feature>
<evidence type="ECO:0000313" key="2">
    <source>
        <dbReference type="EMBL" id="EKP94715.1"/>
    </source>
</evidence>
<gene>
    <name evidence="2" type="ORF">ThesuDRAFT_00406</name>
</gene>
<evidence type="ECO:0000313" key="3">
    <source>
        <dbReference type="Proteomes" id="UP000005710"/>
    </source>
</evidence>
<evidence type="ECO:0000256" key="1">
    <source>
        <dbReference type="SAM" id="Phobius"/>
    </source>
</evidence>
<comment type="caution">
    <text evidence="2">The sequence shown here is derived from an EMBL/GenBank/DDBJ whole genome shotgun (WGS) entry which is preliminary data.</text>
</comment>
<sequence>MFPLTVQLYMLAVNVALGLTLGFLFDACRALRAVLGGGRPPRRPWLDALLDGAFWALALPLVLLAWGWGNWGQVRTFTFLGLALGLGVYAGLGSPFLYPALAATYRATSQGTLRFIRWNRRAAGALGRGCRWVVRSLALLVRWLLKPVTIPLGWLLAPVSIPVQRHFIDPCRAALRRHLLDPWRRYRAAAGRRLSGQWNRLRAVLAALIGPHQGAPPPPPAG</sequence>
<dbReference type="OrthoDB" id="2086083at2"/>
<organism evidence="2 3">
    <name type="scientific">Thermaerobacter subterraneus DSM 13965</name>
    <dbReference type="NCBI Taxonomy" id="867903"/>
    <lineage>
        <taxon>Bacteria</taxon>
        <taxon>Bacillati</taxon>
        <taxon>Bacillota</taxon>
        <taxon>Clostridia</taxon>
        <taxon>Eubacteriales</taxon>
        <taxon>Clostridiales Family XVII. Incertae Sedis</taxon>
        <taxon>Thermaerobacter</taxon>
    </lineage>
</organism>
<dbReference type="EMBL" id="AENY02000002">
    <property type="protein sequence ID" value="EKP94715.1"/>
    <property type="molecule type" value="Genomic_DNA"/>
</dbReference>
<reference evidence="2" key="2">
    <citation type="submission" date="2012-10" db="EMBL/GenBank/DDBJ databases">
        <title>Improved high-quality draft of Thermaerobacter subterraneus C21, DSM 13965.</title>
        <authorList>
            <consortium name="DOE Joint Genome Institute"/>
            <person name="Eisen J."/>
            <person name="Huntemann M."/>
            <person name="Wei C.-L."/>
            <person name="Han J."/>
            <person name="Detter J.C."/>
            <person name="Han C."/>
            <person name="Tapia R."/>
            <person name="Chen A."/>
            <person name="Kyrpides N."/>
            <person name="Mavromatis K."/>
            <person name="Markowitz V."/>
            <person name="Szeto E."/>
            <person name="Ivanova N."/>
            <person name="Mikhailova N."/>
            <person name="Ovchinnikova G."/>
            <person name="Pagani I."/>
            <person name="Pati A."/>
            <person name="Goodwin L."/>
            <person name="Nordberg H.P."/>
            <person name="Cantor M.N."/>
            <person name="Hua S.X."/>
            <person name="Woyke T."/>
            <person name="Eisen J."/>
            <person name="Klenk H.-P."/>
        </authorList>
    </citation>
    <scope>NUCLEOTIDE SEQUENCE [LARGE SCALE GENOMIC DNA]</scope>
    <source>
        <strain evidence="2">DSM 13965</strain>
    </source>
</reference>
<dbReference type="STRING" id="867903.ThesuDRAFT_00406"/>
<dbReference type="NCBIfam" id="TIGR02893">
    <property type="entry name" value="spore_yabQ"/>
    <property type="match status" value="1"/>
</dbReference>
<feature type="transmembrane region" description="Helical" evidence="1">
    <location>
        <begin position="74"/>
        <end position="98"/>
    </location>
</feature>
<dbReference type="RefSeq" id="WP_006902694.1">
    <property type="nucleotide sequence ID" value="NZ_JH976535.1"/>
</dbReference>
<dbReference type="eggNOG" id="ENOG50339JQ">
    <property type="taxonomic scope" value="Bacteria"/>
</dbReference>
<keyword evidence="1" id="KW-0812">Transmembrane</keyword>
<dbReference type="HOGENOM" id="CLU_1250141_0_0_9"/>
<reference evidence="2" key="1">
    <citation type="submission" date="2010-10" db="EMBL/GenBank/DDBJ databases">
        <authorList>
            <consortium name="US DOE Joint Genome Institute (JGI-PGF)"/>
            <person name="Lucas S."/>
            <person name="Copeland A."/>
            <person name="Lapidus A."/>
            <person name="Bruce D."/>
            <person name="Goodwin L."/>
            <person name="Pitluck S."/>
            <person name="Kyrpides N."/>
            <person name="Mavromatis K."/>
            <person name="Detter J.C."/>
            <person name="Han C."/>
            <person name="Land M."/>
            <person name="Hauser L."/>
            <person name="Markowitz V."/>
            <person name="Cheng J.-F."/>
            <person name="Hugenholtz P."/>
            <person name="Woyke T."/>
            <person name="Wu D."/>
            <person name="Pukall R."/>
            <person name="Wahrenburg C."/>
            <person name="Brambilla E."/>
            <person name="Klenk H.-P."/>
            <person name="Eisen J.A."/>
        </authorList>
    </citation>
    <scope>NUCLEOTIDE SEQUENCE [LARGE SCALE GENOMIC DNA]</scope>
    <source>
        <strain evidence="2">DSM 13965</strain>
    </source>
</reference>
<accession>K6P0T8</accession>
<dbReference type="AlphaFoldDB" id="K6P0T8"/>
<dbReference type="Pfam" id="PF09578">
    <property type="entry name" value="Spore_YabQ"/>
    <property type="match status" value="1"/>
</dbReference>
<dbReference type="Proteomes" id="UP000005710">
    <property type="component" value="Unassembled WGS sequence"/>
</dbReference>